<feature type="domain" description="N-acetyltransferase" evidence="1">
    <location>
        <begin position="3"/>
        <end position="138"/>
    </location>
</feature>
<proteinExistence type="predicted"/>
<gene>
    <name evidence="2" type="ORF">G3M99_08930</name>
</gene>
<evidence type="ECO:0000259" key="1">
    <source>
        <dbReference type="PROSITE" id="PS51186"/>
    </source>
</evidence>
<dbReference type="PROSITE" id="PS51186">
    <property type="entry name" value="GNAT"/>
    <property type="match status" value="1"/>
</dbReference>
<dbReference type="InterPro" id="IPR052564">
    <property type="entry name" value="N-acetyltrans/Recomb-assoc"/>
</dbReference>
<dbReference type="EMBL" id="JAAGPU010000014">
    <property type="protein sequence ID" value="NEU04975.1"/>
    <property type="molecule type" value="Genomic_DNA"/>
</dbReference>
<dbReference type="Pfam" id="PF13673">
    <property type="entry name" value="Acetyltransf_10"/>
    <property type="match status" value="1"/>
</dbReference>
<dbReference type="Gene3D" id="3.40.630.30">
    <property type="match status" value="1"/>
</dbReference>
<accession>A0A6M0H2M9</accession>
<dbReference type="PANTHER" id="PTHR43451:SF1">
    <property type="entry name" value="ACETYLTRANSFERASE"/>
    <property type="match status" value="1"/>
</dbReference>
<evidence type="ECO:0000313" key="2">
    <source>
        <dbReference type="EMBL" id="NEU04975.1"/>
    </source>
</evidence>
<dbReference type="InterPro" id="IPR016181">
    <property type="entry name" value="Acyl_CoA_acyltransferase"/>
</dbReference>
<evidence type="ECO:0000313" key="3">
    <source>
        <dbReference type="Proteomes" id="UP000481872"/>
    </source>
</evidence>
<comment type="caution">
    <text evidence="2">The sequence shown here is derived from an EMBL/GenBank/DDBJ whole genome shotgun (WGS) entry which is preliminary data.</text>
</comment>
<dbReference type="SUPFAM" id="SSF55729">
    <property type="entry name" value="Acyl-CoA N-acyltransferases (Nat)"/>
    <property type="match status" value="1"/>
</dbReference>
<keyword evidence="2" id="KW-0808">Transferase</keyword>
<sequence length="138" mass="16213">MNYLIRRVENKELDKAFSLIWNVFSEFVAPDYSKEAVDNFKNNFIESEEFKERFKSGKQFMYGAYLKEEITGIISVSENNHVSCVFVDKEFHRKGIATNLFNYMIAELREKKVKKITLNASPYAVPFYHEIGFKDLGK</sequence>
<keyword evidence="3" id="KW-1185">Reference proteome</keyword>
<dbReference type="InterPro" id="IPR000182">
    <property type="entry name" value="GNAT_dom"/>
</dbReference>
<dbReference type="AlphaFoldDB" id="A0A6M0H2M9"/>
<protein>
    <submittedName>
        <fullName evidence="2">GNAT family N-acetyltransferase</fullName>
    </submittedName>
</protein>
<dbReference type="GO" id="GO:0016747">
    <property type="term" value="F:acyltransferase activity, transferring groups other than amino-acyl groups"/>
    <property type="evidence" value="ECO:0007669"/>
    <property type="project" value="InterPro"/>
</dbReference>
<organism evidence="2 3">
    <name type="scientific">Clostridium senegalense</name>
    <dbReference type="NCBI Taxonomy" id="1465809"/>
    <lineage>
        <taxon>Bacteria</taxon>
        <taxon>Bacillati</taxon>
        <taxon>Bacillota</taxon>
        <taxon>Clostridia</taxon>
        <taxon>Eubacteriales</taxon>
        <taxon>Clostridiaceae</taxon>
        <taxon>Clostridium</taxon>
    </lineage>
</organism>
<name>A0A6M0H2M9_9CLOT</name>
<dbReference type="CDD" id="cd04301">
    <property type="entry name" value="NAT_SF"/>
    <property type="match status" value="1"/>
</dbReference>
<dbReference type="PANTHER" id="PTHR43451">
    <property type="entry name" value="ACETYLTRANSFERASE (GNAT) FAMILY PROTEIN"/>
    <property type="match status" value="1"/>
</dbReference>
<dbReference type="Proteomes" id="UP000481872">
    <property type="component" value="Unassembled WGS sequence"/>
</dbReference>
<reference evidence="2 3" key="1">
    <citation type="submission" date="2020-02" db="EMBL/GenBank/DDBJ databases">
        <title>Genome assembly of a novel Clostridium senegalense strain.</title>
        <authorList>
            <person name="Gupta T.B."/>
            <person name="Jauregui R."/>
            <person name="Maclean P."/>
            <person name="Nawarathana A."/>
            <person name="Brightwell G."/>
        </authorList>
    </citation>
    <scope>NUCLEOTIDE SEQUENCE [LARGE SCALE GENOMIC DNA]</scope>
    <source>
        <strain evidence="2 3">AGRFS4</strain>
    </source>
</reference>
<dbReference type="RefSeq" id="WP_199869905.1">
    <property type="nucleotide sequence ID" value="NZ_JAAGPU010000014.1"/>
</dbReference>